<dbReference type="AlphaFoldDB" id="A0A0N5AUC3"/>
<evidence type="ECO:0000256" key="4">
    <source>
        <dbReference type="SAM" id="MobiDB-lite"/>
    </source>
</evidence>
<evidence type="ECO:0000256" key="2">
    <source>
        <dbReference type="ARBA" id="ARBA00022900"/>
    </source>
</evidence>
<dbReference type="PROSITE" id="PS00280">
    <property type="entry name" value="BPTI_KUNITZ_1"/>
    <property type="match status" value="1"/>
</dbReference>
<dbReference type="PROSITE" id="PS50279">
    <property type="entry name" value="BPTI_KUNITZ_2"/>
    <property type="match status" value="2"/>
</dbReference>
<evidence type="ECO:0000313" key="6">
    <source>
        <dbReference type="Proteomes" id="UP000046393"/>
    </source>
</evidence>
<evidence type="ECO:0000313" key="7">
    <source>
        <dbReference type="WBParaSite" id="SMUV_0000845501-mRNA-1"/>
    </source>
</evidence>
<dbReference type="CDD" id="cd00109">
    <property type="entry name" value="Kunitz-type"/>
    <property type="match status" value="1"/>
</dbReference>
<feature type="region of interest" description="Disordered" evidence="4">
    <location>
        <begin position="107"/>
        <end position="135"/>
    </location>
</feature>
<dbReference type="PRINTS" id="PR00759">
    <property type="entry name" value="BASICPTASE"/>
</dbReference>
<dbReference type="InterPro" id="IPR002223">
    <property type="entry name" value="Kunitz_BPTI"/>
</dbReference>
<reference evidence="7" key="1">
    <citation type="submission" date="2017-02" db="UniProtKB">
        <authorList>
            <consortium name="WormBaseParasite"/>
        </authorList>
    </citation>
    <scope>IDENTIFICATION</scope>
</reference>
<dbReference type="GO" id="GO:0005615">
    <property type="term" value="C:extracellular space"/>
    <property type="evidence" value="ECO:0007669"/>
    <property type="project" value="TreeGrafter"/>
</dbReference>
<keyword evidence="3" id="KW-1015">Disulfide bond</keyword>
<dbReference type="Proteomes" id="UP000046393">
    <property type="component" value="Unplaced"/>
</dbReference>
<dbReference type="WBParaSite" id="SMUV_0000845501-mRNA-1">
    <property type="protein sequence ID" value="SMUV_0000845501-mRNA-1"/>
    <property type="gene ID" value="SMUV_0000845501"/>
</dbReference>
<keyword evidence="6" id="KW-1185">Reference proteome</keyword>
<dbReference type="PANTHER" id="PTHR10083:SF374">
    <property type="entry name" value="BPTI_KUNITZ INHIBITOR DOMAIN-CONTAINING PROTEIN"/>
    <property type="match status" value="1"/>
</dbReference>
<keyword evidence="2" id="KW-0722">Serine protease inhibitor</keyword>
<evidence type="ECO:0000256" key="3">
    <source>
        <dbReference type="ARBA" id="ARBA00023157"/>
    </source>
</evidence>
<sequence>MTKGTCEQFLYGGCDGNPNKFSTFHECQTACEVPILEHDICLEPMDRGENCLGVMLLETRWFYNPATNSCIGYHSEGCGKSANDFKTEKQCQATCVRPRIVNPRVPNVLVNSSGSSGSKSQDLKETRYMNQEPASESPMKGHIILSADKKSYFKSEGEWANNDQCFSYRYNVSGNFTKLNVYLCSMETGGTCQMQIQNSTNQAEKCEVVKPWLNGLHIYSWFFTVERRNTLDPQHRIQSLSETVASIIVLPLNSCKDTC</sequence>
<dbReference type="STRING" id="451379.A0A0N5AUC3"/>
<feature type="domain" description="BPTI/Kunitz inhibitor" evidence="5">
    <location>
        <begin position="1"/>
        <end position="31"/>
    </location>
</feature>
<proteinExistence type="predicted"/>
<dbReference type="InterPro" id="IPR020901">
    <property type="entry name" value="Prtase_inh_Kunz-CS"/>
</dbReference>
<evidence type="ECO:0000259" key="5">
    <source>
        <dbReference type="PROSITE" id="PS50279"/>
    </source>
</evidence>
<dbReference type="Gene3D" id="4.10.410.10">
    <property type="entry name" value="Pancreatic trypsin inhibitor Kunitz domain"/>
    <property type="match status" value="2"/>
</dbReference>
<feature type="domain" description="BPTI/Kunitz inhibitor" evidence="5">
    <location>
        <begin position="41"/>
        <end position="95"/>
    </location>
</feature>
<accession>A0A0N5AUC3</accession>
<protein>
    <submittedName>
        <fullName evidence="7">BPTI/Kunitz inhibitor domain-containing protein</fullName>
    </submittedName>
</protein>
<dbReference type="SMART" id="SM00131">
    <property type="entry name" value="KU"/>
    <property type="match status" value="2"/>
</dbReference>
<name>A0A0N5AUC3_9BILA</name>
<dbReference type="InterPro" id="IPR036880">
    <property type="entry name" value="Kunitz_BPTI_sf"/>
</dbReference>
<organism evidence="6 7">
    <name type="scientific">Syphacia muris</name>
    <dbReference type="NCBI Taxonomy" id="451379"/>
    <lineage>
        <taxon>Eukaryota</taxon>
        <taxon>Metazoa</taxon>
        <taxon>Ecdysozoa</taxon>
        <taxon>Nematoda</taxon>
        <taxon>Chromadorea</taxon>
        <taxon>Rhabditida</taxon>
        <taxon>Spirurina</taxon>
        <taxon>Oxyuridomorpha</taxon>
        <taxon>Oxyuroidea</taxon>
        <taxon>Oxyuridae</taxon>
        <taxon>Syphacia</taxon>
    </lineage>
</organism>
<dbReference type="SUPFAM" id="SSF57362">
    <property type="entry name" value="BPTI-like"/>
    <property type="match status" value="2"/>
</dbReference>
<dbReference type="Pfam" id="PF00014">
    <property type="entry name" value="Kunitz_BPTI"/>
    <property type="match status" value="2"/>
</dbReference>
<dbReference type="GO" id="GO:0004867">
    <property type="term" value="F:serine-type endopeptidase inhibitor activity"/>
    <property type="evidence" value="ECO:0007669"/>
    <property type="project" value="UniProtKB-KW"/>
</dbReference>
<dbReference type="PANTHER" id="PTHR10083">
    <property type="entry name" value="KUNITZ-TYPE PROTEASE INHIBITOR-RELATED"/>
    <property type="match status" value="1"/>
</dbReference>
<evidence type="ECO:0000256" key="1">
    <source>
        <dbReference type="ARBA" id="ARBA00022690"/>
    </source>
</evidence>
<keyword evidence="1" id="KW-0646">Protease inhibitor</keyword>
<dbReference type="InterPro" id="IPR050098">
    <property type="entry name" value="TFPI/VKTCI-like"/>
</dbReference>